<keyword evidence="8" id="KW-0902">Two-component regulatory system</keyword>
<keyword evidence="6" id="KW-0418">Kinase</keyword>
<dbReference type="InterPro" id="IPR005467">
    <property type="entry name" value="His_kinase_dom"/>
</dbReference>
<accession>A0A258HQ28</accession>
<organism evidence="11 12">
    <name type="scientific">Brevundimonas subvibrioides</name>
    <dbReference type="NCBI Taxonomy" id="74313"/>
    <lineage>
        <taxon>Bacteria</taxon>
        <taxon>Pseudomonadati</taxon>
        <taxon>Pseudomonadota</taxon>
        <taxon>Alphaproteobacteria</taxon>
        <taxon>Caulobacterales</taxon>
        <taxon>Caulobacteraceae</taxon>
        <taxon>Brevundimonas</taxon>
    </lineage>
</organism>
<evidence type="ECO:0000313" key="12">
    <source>
        <dbReference type="Proteomes" id="UP000216147"/>
    </source>
</evidence>
<evidence type="ECO:0000256" key="1">
    <source>
        <dbReference type="ARBA" id="ARBA00000085"/>
    </source>
</evidence>
<feature type="transmembrane region" description="Helical" evidence="9">
    <location>
        <begin position="104"/>
        <end position="122"/>
    </location>
</feature>
<dbReference type="PANTHER" id="PTHR43065">
    <property type="entry name" value="SENSOR HISTIDINE KINASE"/>
    <property type="match status" value="1"/>
</dbReference>
<evidence type="ECO:0000256" key="8">
    <source>
        <dbReference type="ARBA" id="ARBA00023012"/>
    </source>
</evidence>
<dbReference type="AlphaFoldDB" id="A0A258HQ28"/>
<keyword evidence="4" id="KW-0808">Transferase</keyword>
<dbReference type="GO" id="GO:0005524">
    <property type="term" value="F:ATP binding"/>
    <property type="evidence" value="ECO:0007669"/>
    <property type="project" value="UniProtKB-KW"/>
</dbReference>
<evidence type="ECO:0000256" key="7">
    <source>
        <dbReference type="ARBA" id="ARBA00022840"/>
    </source>
</evidence>
<comment type="catalytic activity">
    <reaction evidence="1">
        <text>ATP + protein L-histidine = ADP + protein N-phospho-L-histidine.</text>
        <dbReference type="EC" id="2.7.13.3"/>
    </reaction>
</comment>
<evidence type="ECO:0000256" key="3">
    <source>
        <dbReference type="ARBA" id="ARBA00022553"/>
    </source>
</evidence>
<evidence type="ECO:0000256" key="6">
    <source>
        <dbReference type="ARBA" id="ARBA00022777"/>
    </source>
</evidence>
<dbReference type="CDD" id="cd00082">
    <property type="entry name" value="HisKA"/>
    <property type="match status" value="1"/>
</dbReference>
<sequence length="498" mass="53663">MADLIRPGLRRVDRLWPRLTDVVARVVRWASRGANGYMLAIASVALGVVALRLGVVGRFQYLPLIPAVLIPALLASRGPTILAIGLAVMANIILIHRQELGDTIVYALSFAAIGLAVGEMAIARRSGKASSAALASELRRRDATLEAMLASTPVATLDAQGLVLNMSRPACALFRTTELEAAGRTFKDFVASFDAWAADTPGKDDSPLRRYWMARRSDGTLFPVGIRVAYVDAHSKSSRVVLTLTDLSDWHAAEARNQELSEQLNQVWRLNSLGEMAAILSHELNQPLSAAAIYMQAAQTDLARTPPVIANASRTLEMAKGQALRAGEVIRHARDLLKVGSQALKPERMTSMLLEIGPMLKLIAPAADAMIRIDIGGDNDLVMADRIPFQQAVINLVRNAVEAVSGRDRREVHVLGRSVSATHYEIRVEDSGPGVPPEEVARIFTPLTTTKADGMGLGLSVTRTIVEAHHGALTVATSPLGGAVFAFRLQRAEESQPL</sequence>
<proteinExistence type="predicted"/>
<dbReference type="PANTHER" id="PTHR43065:SF10">
    <property type="entry name" value="PEROXIDE STRESS-ACTIVATED HISTIDINE KINASE MAK3"/>
    <property type="match status" value="1"/>
</dbReference>
<dbReference type="SUPFAM" id="SSF55785">
    <property type="entry name" value="PYP-like sensor domain (PAS domain)"/>
    <property type="match status" value="1"/>
</dbReference>
<evidence type="ECO:0000313" key="11">
    <source>
        <dbReference type="EMBL" id="OYX58889.1"/>
    </source>
</evidence>
<dbReference type="Pfam" id="PF02518">
    <property type="entry name" value="HATPase_c"/>
    <property type="match status" value="1"/>
</dbReference>
<protein>
    <recommendedName>
        <fullName evidence="2">histidine kinase</fullName>
        <ecNumber evidence="2">2.7.13.3</ecNumber>
    </recommendedName>
</protein>
<dbReference type="EC" id="2.7.13.3" evidence="2"/>
<dbReference type="Proteomes" id="UP000216147">
    <property type="component" value="Unassembled WGS sequence"/>
</dbReference>
<dbReference type="Gene3D" id="3.30.450.20">
    <property type="entry name" value="PAS domain"/>
    <property type="match status" value="1"/>
</dbReference>
<dbReference type="PRINTS" id="PR00344">
    <property type="entry name" value="BCTRLSENSOR"/>
</dbReference>
<gene>
    <name evidence="11" type="ORF">B7Y86_00185</name>
</gene>
<keyword evidence="3" id="KW-0597">Phosphoprotein</keyword>
<dbReference type="SMART" id="SM00387">
    <property type="entry name" value="HATPase_c"/>
    <property type="match status" value="1"/>
</dbReference>
<dbReference type="Gene3D" id="1.10.287.130">
    <property type="match status" value="1"/>
</dbReference>
<evidence type="ECO:0000256" key="9">
    <source>
        <dbReference type="SAM" id="Phobius"/>
    </source>
</evidence>
<evidence type="ECO:0000256" key="4">
    <source>
        <dbReference type="ARBA" id="ARBA00022679"/>
    </source>
</evidence>
<evidence type="ECO:0000259" key="10">
    <source>
        <dbReference type="PROSITE" id="PS50109"/>
    </source>
</evidence>
<dbReference type="Gene3D" id="3.30.565.10">
    <property type="entry name" value="Histidine kinase-like ATPase, C-terminal domain"/>
    <property type="match status" value="1"/>
</dbReference>
<keyword evidence="9" id="KW-1133">Transmembrane helix</keyword>
<evidence type="ECO:0000256" key="2">
    <source>
        <dbReference type="ARBA" id="ARBA00012438"/>
    </source>
</evidence>
<feature type="transmembrane region" description="Helical" evidence="9">
    <location>
        <begin position="36"/>
        <end position="55"/>
    </location>
</feature>
<dbReference type="InterPro" id="IPR003661">
    <property type="entry name" value="HisK_dim/P_dom"/>
</dbReference>
<dbReference type="EMBL" id="NCEQ01000001">
    <property type="protein sequence ID" value="OYX58889.1"/>
    <property type="molecule type" value="Genomic_DNA"/>
</dbReference>
<dbReference type="PROSITE" id="PS50109">
    <property type="entry name" value="HIS_KIN"/>
    <property type="match status" value="1"/>
</dbReference>
<dbReference type="InterPro" id="IPR035965">
    <property type="entry name" value="PAS-like_dom_sf"/>
</dbReference>
<keyword evidence="7" id="KW-0067">ATP-binding</keyword>
<keyword evidence="9" id="KW-0812">Transmembrane</keyword>
<dbReference type="InterPro" id="IPR036097">
    <property type="entry name" value="HisK_dim/P_sf"/>
</dbReference>
<keyword evidence="5" id="KW-0547">Nucleotide-binding</keyword>
<dbReference type="InterPro" id="IPR004358">
    <property type="entry name" value="Sig_transdc_His_kin-like_C"/>
</dbReference>
<feature type="transmembrane region" description="Helical" evidence="9">
    <location>
        <begin position="67"/>
        <end position="92"/>
    </location>
</feature>
<comment type="caution">
    <text evidence="11">The sequence shown here is derived from an EMBL/GenBank/DDBJ whole genome shotgun (WGS) entry which is preliminary data.</text>
</comment>
<dbReference type="InterPro" id="IPR036890">
    <property type="entry name" value="HATPase_C_sf"/>
</dbReference>
<evidence type="ECO:0000256" key="5">
    <source>
        <dbReference type="ARBA" id="ARBA00022741"/>
    </source>
</evidence>
<keyword evidence="9" id="KW-0472">Membrane</keyword>
<dbReference type="GO" id="GO:0000155">
    <property type="term" value="F:phosphorelay sensor kinase activity"/>
    <property type="evidence" value="ECO:0007669"/>
    <property type="project" value="InterPro"/>
</dbReference>
<dbReference type="SUPFAM" id="SSF55874">
    <property type="entry name" value="ATPase domain of HSP90 chaperone/DNA topoisomerase II/histidine kinase"/>
    <property type="match status" value="1"/>
</dbReference>
<name>A0A258HQ28_9CAUL</name>
<feature type="domain" description="Histidine kinase" evidence="10">
    <location>
        <begin position="279"/>
        <end position="493"/>
    </location>
</feature>
<dbReference type="SMART" id="SM00388">
    <property type="entry name" value="HisKA"/>
    <property type="match status" value="1"/>
</dbReference>
<dbReference type="InterPro" id="IPR003594">
    <property type="entry name" value="HATPase_dom"/>
</dbReference>
<reference evidence="11 12" key="1">
    <citation type="submission" date="2017-03" db="EMBL/GenBank/DDBJ databases">
        <title>Lifting the veil on microbial sulfur biogeochemistry in mining wastewaters.</title>
        <authorList>
            <person name="Kantor R.S."/>
            <person name="Colenbrander Nelson T."/>
            <person name="Marshall S."/>
            <person name="Bennett D."/>
            <person name="Apte S."/>
            <person name="Camacho D."/>
            <person name="Thomas B.C."/>
            <person name="Warren L.A."/>
            <person name="Banfield J.F."/>
        </authorList>
    </citation>
    <scope>NUCLEOTIDE SEQUENCE [LARGE SCALE GENOMIC DNA]</scope>
    <source>
        <strain evidence="11">32-68-21</strain>
    </source>
</reference>
<dbReference type="SUPFAM" id="SSF47384">
    <property type="entry name" value="Homodimeric domain of signal transducing histidine kinase"/>
    <property type="match status" value="1"/>
</dbReference>